<dbReference type="EMBL" id="KI894012">
    <property type="protein sequence ID" value="OCF49369.1"/>
    <property type="molecule type" value="Genomic_DNA"/>
</dbReference>
<reference evidence="6" key="4">
    <citation type="submission" date="2024-02" db="EMBL/GenBank/DDBJ databases">
        <title>Comparative genomics of Cryptococcus and Kwoniella reveals pathogenesis evolution and contrasting modes of karyotype evolution via chromosome fusion or intercentromeric recombination.</title>
        <authorList>
            <person name="Coelho M.A."/>
            <person name="David-Palma M."/>
            <person name="Shea T."/>
            <person name="Bowers K."/>
            <person name="McGinley-Smith S."/>
            <person name="Mohammad A.W."/>
            <person name="Gnirke A."/>
            <person name="Yurkov A.M."/>
            <person name="Nowrousian M."/>
            <person name="Sun S."/>
            <person name="Cuomo C.A."/>
            <person name="Heitman J."/>
        </authorList>
    </citation>
    <scope>NUCLEOTIDE SEQUENCE</scope>
    <source>
        <strain evidence="6">CBS 10737</strain>
    </source>
</reference>
<evidence type="ECO:0000313" key="6">
    <source>
        <dbReference type="EMBL" id="WWC72274.1"/>
    </source>
</evidence>
<dbReference type="GO" id="GO:0008270">
    <property type="term" value="F:zinc ion binding"/>
    <property type="evidence" value="ECO:0007669"/>
    <property type="project" value="InterPro"/>
</dbReference>
<dbReference type="RefSeq" id="XP_019010588.1">
    <property type="nucleotide sequence ID" value="XM_019156786.1"/>
</dbReference>
<feature type="coiled-coil region" evidence="2">
    <location>
        <begin position="883"/>
        <end position="928"/>
    </location>
</feature>
<feature type="compositionally biased region" description="Basic and acidic residues" evidence="3">
    <location>
        <begin position="195"/>
        <end position="205"/>
    </location>
</feature>
<feature type="compositionally biased region" description="Basic and acidic residues" evidence="3">
    <location>
        <begin position="175"/>
        <end position="184"/>
    </location>
</feature>
<keyword evidence="1" id="KW-0539">Nucleus</keyword>
<feature type="compositionally biased region" description="Low complexity" evidence="3">
    <location>
        <begin position="218"/>
        <end position="231"/>
    </location>
</feature>
<dbReference type="InterPro" id="IPR001138">
    <property type="entry name" value="Zn2Cys6_DnaBD"/>
</dbReference>
<evidence type="ECO:0000313" key="5">
    <source>
        <dbReference type="EMBL" id="OCF49369.1"/>
    </source>
</evidence>
<dbReference type="Pfam" id="PF00172">
    <property type="entry name" value="Zn_clus"/>
    <property type="match status" value="1"/>
</dbReference>
<dbReference type="SMART" id="SM00066">
    <property type="entry name" value="GAL4"/>
    <property type="match status" value="1"/>
</dbReference>
<keyword evidence="7" id="KW-1185">Reference proteome</keyword>
<feature type="compositionally biased region" description="Basic residues" evidence="3">
    <location>
        <begin position="494"/>
        <end position="511"/>
    </location>
</feature>
<evidence type="ECO:0000259" key="4">
    <source>
        <dbReference type="PROSITE" id="PS50048"/>
    </source>
</evidence>
<dbReference type="GO" id="GO:0000981">
    <property type="term" value="F:DNA-binding transcription factor activity, RNA polymerase II-specific"/>
    <property type="evidence" value="ECO:0007669"/>
    <property type="project" value="InterPro"/>
</dbReference>
<dbReference type="Gene3D" id="4.10.240.10">
    <property type="entry name" value="Zn(2)-C6 fungal-type DNA-binding domain"/>
    <property type="match status" value="1"/>
</dbReference>
<dbReference type="InterPro" id="IPR036864">
    <property type="entry name" value="Zn2-C6_fun-type_DNA-bd_sf"/>
</dbReference>
<feature type="domain" description="Zn(2)-C6 fungal-type" evidence="4">
    <location>
        <begin position="58"/>
        <end position="86"/>
    </location>
</feature>
<organism evidence="5">
    <name type="scientific">Kwoniella pini CBS 10737</name>
    <dbReference type="NCBI Taxonomy" id="1296096"/>
    <lineage>
        <taxon>Eukaryota</taxon>
        <taxon>Fungi</taxon>
        <taxon>Dikarya</taxon>
        <taxon>Basidiomycota</taxon>
        <taxon>Agaricomycotina</taxon>
        <taxon>Tremellomycetes</taxon>
        <taxon>Tremellales</taxon>
        <taxon>Cryptococcaceae</taxon>
        <taxon>Kwoniella</taxon>
    </lineage>
</organism>
<reference evidence="5" key="3">
    <citation type="submission" date="2016-07" db="EMBL/GenBank/DDBJ databases">
        <title>Evolution of pathogenesis and genome organization in the Tremellales.</title>
        <authorList>
            <person name="Cuomo C."/>
            <person name="Litvintseva A."/>
            <person name="Heitman J."/>
            <person name="Chen Y."/>
            <person name="Sun S."/>
            <person name="Springer D."/>
            <person name="Dromer F."/>
            <person name="Young S."/>
            <person name="Zeng Q."/>
            <person name="Chapman S."/>
            <person name="Gujja S."/>
            <person name="Saif S."/>
            <person name="Birren B."/>
        </authorList>
    </citation>
    <scope>NUCLEOTIDE SEQUENCE</scope>
    <source>
        <strain evidence="5">CBS 10737</strain>
    </source>
</reference>
<dbReference type="PANTHER" id="PTHR37534">
    <property type="entry name" value="TRANSCRIPTIONAL ACTIVATOR PROTEIN UGA3"/>
    <property type="match status" value="1"/>
</dbReference>
<name>A0A1B9I1F2_9TREE</name>
<dbReference type="PANTHER" id="PTHR37534:SF20">
    <property type="entry name" value="PRO1A C6 ZINK-FINGER PROTEIN"/>
    <property type="match status" value="1"/>
</dbReference>
<dbReference type="Proteomes" id="UP000094020">
    <property type="component" value="Chromosome 8"/>
</dbReference>
<dbReference type="CDD" id="cd00067">
    <property type="entry name" value="GAL4"/>
    <property type="match status" value="1"/>
</dbReference>
<dbReference type="AlphaFoldDB" id="A0A1B9I1F2"/>
<evidence type="ECO:0000313" key="7">
    <source>
        <dbReference type="Proteomes" id="UP000094020"/>
    </source>
</evidence>
<reference evidence="6" key="2">
    <citation type="submission" date="2013-07" db="EMBL/GenBank/DDBJ databases">
        <authorList>
            <consortium name="The Broad Institute Genome Sequencing Platform"/>
            <person name="Cuomo C."/>
            <person name="Litvintseva A."/>
            <person name="Chen Y."/>
            <person name="Heitman J."/>
            <person name="Sun S."/>
            <person name="Springer D."/>
            <person name="Dromer F."/>
            <person name="Young S.K."/>
            <person name="Zeng Q."/>
            <person name="Gargeya S."/>
            <person name="Fitzgerald M."/>
            <person name="Abouelleil A."/>
            <person name="Alvarado L."/>
            <person name="Berlin A.M."/>
            <person name="Chapman S.B."/>
            <person name="Dewar J."/>
            <person name="Goldberg J."/>
            <person name="Griggs A."/>
            <person name="Gujja S."/>
            <person name="Hansen M."/>
            <person name="Howarth C."/>
            <person name="Imamovic A."/>
            <person name="Larimer J."/>
            <person name="McCowan C."/>
            <person name="Murphy C."/>
            <person name="Pearson M."/>
            <person name="Priest M."/>
            <person name="Roberts A."/>
            <person name="Saif S."/>
            <person name="Shea T."/>
            <person name="Sykes S."/>
            <person name="Wortman J."/>
            <person name="Nusbaum C."/>
            <person name="Birren B."/>
        </authorList>
    </citation>
    <scope>NUCLEOTIDE SEQUENCE</scope>
    <source>
        <strain evidence="6">CBS 10737</strain>
    </source>
</reference>
<evidence type="ECO:0000256" key="2">
    <source>
        <dbReference type="SAM" id="Coils"/>
    </source>
</evidence>
<dbReference type="PROSITE" id="PS50048">
    <property type="entry name" value="ZN2_CY6_FUNGAL_2"/>
    <property type="match status" value="1"/>
</dbReference>
<protein>
    <recommendedName>
        <fullName evidence="4">Zn(2)-C6 fungal-type domain-containing protein</fullName>
    </recommendedName>
</protein>
<gene>
    <name evidence="5" type="ORF">I206_05062</name>
    <name evidence="6" type="ORF">I206_106236</name>
</gene>
<dbReference type="OrthoDB" id="5419315at2759"/>
<feature type="coiled-coil region" evidence="2">
    <location>
        <begin position="816"/>
        <end position="852"/>
    </location>
</feature>
<dbReference type="SUPFAM" id="SSF57701">
    <property type="entry name" value="Zn2/Cys6 DNA-binding domain"/>
    <property type="match status" value="1"/>
</dbReference>
<feature type="compositionally biased region" description="Polar residues" evidence="3">
    <location>
        <begin position="164"/>
        <end position="174"/>
    </location>
</feature>
<dbReference type="GeneID" id="30173431"/>
<accession>A0A1B9I1F2</accession>
<feature type="compositionally biased region" description="Basic and acidic residues" evidence="3">
    <location>
        <begin position="129"/>
        <end position="140"/>
    </location>
</feature>
<feature type="compositionally biased region" description="Acidic residues" evidence="3">
    <location>
        <begin position="546"/>
        <end position="562"/>
    </location>
</feature>
<sequence>MNGNQPPYYANTSVFSTSDLSTTSSLNFNSNYNSEASNSGLEIGTNGNDKSIKRGKTGCITCRIRKKRCDEAKPICENCTRLGLDCMGYSIQRPSWLKAKDEKGEYRCMGNNVDFSGFWDYRKQISTERRRTKRNVEPKTDISIGKSTTKGKGKKKQDKSGQSPLTSTTYNFDAQETKGWDHNNRPFSLETQNDETNKESQREFTMEYDNFDTTSHFGSGSESRPESSRSGGYISTTNMMEPILTHQPLIHPHGNLHETDLGWQHIQASNEPNYETWTWDPSQSQPFPGEQPPDYADWSKAFTIHHNNSSILQDNQAVLHSNMLANSHSIPAQYYQANTFHSSPLYSLNSEIPAHPQQQIHQQVQIQAPQLTHQEGLNQVAQQQQNQIDECSPRIAHFRNLSDRNTSLDELWLWLLNSNSDILSSLQSPSPSVQDSLNVAPDDGQIYSNHYLNIVVPLQYRFIEYTVNDLPAPSALTEQVVWESLKSLAALHLSRHKHKGRRRKKYRRTKTKDRYNQARLSNNNGELATRNINDDQNNPSRINGMDDLEEAENQDEDEDEDEKIGKKTLEKMIEILLSMSFENIQHANSDGILVIAISVISYLMFEGCMNKQSTIVLEISRKCLWFIFENSPEFKSFLPSNNSITNKTDNQINPFYSENILLQKPFSQTQSQFQFQSDEFNQEKQVQTIGSYWKRYKIFLKSIIHLDILGSITENKASNLLPIYRFLFNHSTIDNLNDNMNRINDKFNNIIPNLGNIDNTTLLALAETVELSEWRLKCIKEGCLDIEELVKRGNMIKNLLNERKWREKRILDDEKLNNQSKQIETKMNRIRIINKEEEIDLKEKEKEKLISNCFFESTKLLLAITINGPFSKLEQIKKPINKIIELINKLKIIENNLLNLNLNLMKEKNENENEIEIEEIEENNNNNEFIIKKLIFPIILSSCYCTFHYQSYFKNLFLNINKNFIKEKEKEKENKFISYQLIIEKIWEKRKFFNNNNKNKNKIEDGDNLPINWLDIIKELNFKNGILLI</sequence>
<evidence type="ECO:0000256" key="1">
    <source>
        <dbReference type="ARBA" id="ARBA00023242"/>
    </source>
</evidence>
<proteinExistence type="predicted"/>
<feature type="region of interest" description="Disordered" evidence="3">
    <location>
        <begin position="129"/>
        <end position="231"/>
    </location>
</feature>
<feature type="compositionally biased region" description="Polar residues" evidence="3">
    <location>
        <begin position="518"/>
        <end position="541"/>
    </location>
</feature>
<evidence type="ECO:0000256" key="3">
    <source>
        <dbReference type="SAM" id="MobiDB-lite"/>
    </source>
</evidence>
<dbReference type="KEGG" id="kpin:30173431"/>
<reference evidence="5" key="1">
    <citation type="submission" date="2013-07" db="EMBL/GenBank/DDBJ databases">
        <title>The Genome Sequence of Cryptococcus pinus CBS10737.</title>
        <authorList>
            <consortium name="The Broad Institute Genome Sequencing Platform"/>
            <person name="Cuomo C."/>
            <person name="Litvintseva A."/>
            <person name="Chen Y."/>
            <person name="Heitman J."/>
            <person name="Sun S."/>
            <person name="Springer D."/>
            <person name="Dromer F."/>
            <person name="Young S.K."/>
            <person name="Zeng Q."/>
            <person name="Gargeya S."/>
            <person name="Fitzgerald M."/>
            <person name="Abouelleil A."/>
            <person name="Alvarado L."/>
            <person name="Berlin A.M."/>
            <person name="Chapman S.B."/>
            <person name="Dewar J."/>
            <person name="Goldberg J."/>
            <person name="Griggs A."/>
            <person name="Gujja S."/>
            <person name="Hansen M."/>
            <person name="Howarth C."/>
            <person name="Imamovic A."/>
            <person name="Larimer J."/>
            <person name="McCowan C."/>
            <person name="Murphy C."/>
            <person name="Pearson M."/>
            <person name="Priest M."/>
            <person name="Roberts A."/>
            <person name="Saif S."/>
            <person name="Shea T."/>
            <person name="Sykes S."/>
            <person name="Wortman J."/>
            <person name="Nusbaum C."/>
            <person name="Birren B."/>
        </authorList>
    </citation>
    <scope>NUCLEOTIDE SEQUENCE [LARGE SCALE GENOMIC DNA]</scope>
    <source>
        <strain evidence="5">CBS 10737</strain>
    </source>
</reference>
<dbReference type="STRING" id="1296096.A0A1B9I1F2"/>
<dbReference type="PROSITE" id="PS00463">
    <property type="entry name" value="ZN2_CY6_FUNGAL_1"/>
    <property type="match status" value="1"/>
</dbReference>
<feature type="region of interest" description="Disordered" evidence="3">
    <location>
        <begin position="494"/>
        <end position="564"/>
    </location>
</feature>
<dbReference type="EMBL" id="CP144526">
    <property type="protein sequence ID" value="WWC72274.1"/>
    <property type="molecule type" value="Genomic_DNA"/>
</dbReference>
<keyword evidence="2" id="KW-0175">Coiled coil</keyword>